<organism evidence="1 2">
    <name type="scientific">Pigmentiphaga litoralis</name>
    <dbReference type="NCBI Taxonomy" id="516702"/>
    <lineage>
        <taxon>Bacteria</taxon>
        <taxon>Pseudomonadati</taxon>
        <taxon>Pseudomonadota</taxon>
        <taxon>Betaproteobacteria</taxon>
        <taxon>Burkholderiales</taxon>
        <taxon>Alcaligenaceae</taxon>
        <taxon>Pigmentiphaga</taxon>
    </lineage>
</organism>
<name>A0A7Y9IXU9_9BURK</name>
<accession>A0A7Y9IXU9</accession>
<evidence type="ECO:0000313" key="2">
    <source>
        <dbReference type="Proteomes" id="UP000542125"/>
    </source>
</evidence>
<dbReference type="EMBL" id="JACBYR010000001">
    <property type="protein sequence ID" value="NYE84443.1"/>
    <property type="molecule type" value="Genomic_DNA"/>
</dbReference>
<reference evidence="1 2" key="1">
    <citation type="submission" date="2020-07" db="EMBL/GenBank/DDBJ databases">
        <title>Genomic Encyclopedia of Type Strains, Phase IV (KMG-V): Genome sequencing to study the core and pangenomes of soil and plant-associated prokaryotes.</title>
        <authorList>
            <person name="Whitman W."/>
        </authorList>
    </citation>
    <scope>NUCLEOTIDE SEQUENCE [LARGE SCALE GENOMIC DNA]</scope>
    <source>
        <strain evidence="1 2">SAS40</strain>
    </source>
</reference>
<dbReference type="AlphaFoldDB" id="A0A7Y9IXU9"/>
<comment type="caution">
    <text evidence="1">The sequence shown here is derived from an EMBL/GenBank/DDBJ whole genome shotgun (WGS) entry which is preliminary data.</text>
</comment>
<sequence>MNCKPGDLAVIVSSHPGSECNIGTFVTVVEPLGAENGRWAFERASRPLKMVDRSGRLAPSWVTSSFDDPPHICGLLDRFLRPIRGVSETIETPASLETV</sequence>
<protein>
    <submittedName>
        <fullName evidence="1">Uncharacterized protein</fullName>
    </submittedName>
</protein>
<proteinExistence type="predicted"/>
<evidence type="ECO:0000313" key="1">
    <source>
        <dbReference type="EMBL" id="NYE84443.1"/>
    </source>
</evidence>
<gene>
    <name evidence="1" type="ORF">FHW18_003714</name>
</gene>
<dbReference type="RefSeq" id="WP_179588128.1">
    <property type="nucleotide sequence ID" value="NZ_JACBYR010000001.1"/>
</dbReference>
<dbReference type="Proteomes" id="UP000542125">
    <property type="component" value="Unassembled WGS sequence"/>
</dbReference>
<keyword evidence="2" id="KW-1185">Reference proteome</keyword>